<dbReference type="InterPro" id="IPR011006">
    <property type="entry name" value="CheY-like_superfamily"/>
</dbReference>
<dbReference type="CDD" id="cd00082">
    <property type="entry name" value="HisKA"/>
    <property type="match status" value="1"/>
</dbReference>
<dbReference type="EMBL" id="JBBYXI010000003">
    <property type="protein sequence ID" value="MEN3931456.1"/>
    <property type="molecule type" value="Genomic_DNA"/>
</dbReference>
<dbReference type="InterPro" id="IPR004358">
    <property type="entry name" value="Sig_transdc_His_kin-like_C"/>
</dbReference>
<evidence type="ECO:0000259" key="7">
    <source>
        <dbReference type="PROSITE" id="PS50110"/>
    </source>
</evidence>
<dbReference type="Gene3D" id="3.30.565.10">
    <property type="entry name" value="Histidine kinase-like ATPase, C-terminal domain"/>
    <property type="match status" value="1"/>
</dbReference>
<dbReference type="Gene3D" id="3.30.450.20">
    <property type="entry name" value="PAS domain"/>
    <property type="match status" value="2"/>
</dbReference>
<comment type="caution">
    <text evidence="8">The sequence shown here is derived from an EMBL/GenBank/DDBJ whole genome shotgun (WGS) entry which is preliminary data.</text>
</comment>
<dbReference type="InterPro" id="IPR036890">
    <property type="entry name" value="HATPase_C_sf"/>
</dbReference>
<dbReference type="Gene3D" id="3.40.50.2300">
    <property type="match status" value="1"/>
</dbReference>
<dbReference type="SUPFAM" id="SSF55874">
    <property type="entry name" value="ATPase domain of HSP90 chaperone/DNA topoisomerase II/histidine kinase"/>
    <property type="match status" value="1"/>
</dbReference>
<keyword evidence="5" id="KW-0472">Membrane</keyword>
<dbReference type="Proteomes" id="UP001418637">
    <property type="component" value="Unassembled WGS sequence"/>
</dbReference>
<organism evidence="8 9">
    <name type="scientific">Hohaiivirga grylli</name>
    <dbReference type="NCBI Taxonomy" id="3133970"/>
    <lineage>
        <taxon>Bacteria</taxon>
        <taxon>Pseudomonadati</taxon>
        <taxon>Pseudomonadota</taxon>
        <taxon>Alphaproteobacteria</taxon>
        <taxon>Hyphomicrobiales</taxon>
        <taxon>Methylobacteriaceae</taxon>
        <taxon>Hohaiivirga</taxon>
    </lineage>
</organism>
<dbReference type="InterPro" id="IPR000014">
    <property type="entry name" value="PAS"/>
</dbReference>
<evidence type="ECO:0000313" key="9">
    <source>
        <dbReference type="Proteomes" id="UP001418637"/>
    </source>
</evidence>
<dbReference type="InterPro" id="IPR005467">
    <property type="entry name" value="His_kinase_dom"/>
</dbReference>
<dbReference type="InterPro" id="IPR035965">
    <property type="entry name" value="PAS-like_dom_sf"/>
</dbReference>
<evidence type="ECO:0000259" key="6">
    <source>
        <dbReference type="PROSITE" id="PS50109"/>
    </source>
</evidence>
<protein>
    <recommendedName>
        <fullName evidence="2">histidine kinase</fullName>
        <ecNumber evidence="2">2.7.13.3</ecNumber>
    </recommendedName>
</protein>
<name>A0ABV0BMG0_9HYPH</name>
<dbReference type="PANTHER" id="PTHR43065:SF42">
    <property type="entry name" value="TWO-COMPONENT SENSOR PPRA"/>
    <property type="match status" value="1"/>
</dbReference>
<dbReference type="Pfam" id="PF00512">
    <property type="entry name" value="HisKA"/>
    <property type="match status" value="1"/>
</dbReference>
<dbReference type="PANTHER" id="PTHR43065">
    <property type="entry name" value="SENSOR HISTIDINE KINASE"/>
    <property type="match status" value="1"/>
</dbReference>
<feature type="transmembrane region" description="Helical" evidence="5">
    <location>
        <begin position="22"/>
        <end position="43"/>
    </location>
</feature>
<feature type="domain" description="Histidine kinase" evidence="6">
    <location>
        <begin position="470"/>
        <end position="693"/>
    </location>
</feature>
<dbReference type="SMART" id="SM00091">
    <property type="entry name" value="PAS"/>
    <property type="match status" value="2"/>
</dbReference>
<gene>
    <name evidence="8" type="ORF">WJT86_10350</name>
</gene>
<dbReference type="Pfam" id="PF00072">
    <property type="entry name" value="Response_reg"/>
    <property type="match status" value="1"/>
</dbReference>
<dbReference type="Gene3D" id="1.10.287.130">
    <property type="match status" value="1"/>
</dbReference>
<dbReference type="RefSeq" id="WP_346337484.1">
    <property type="nucleotide sequence ID" value="NZ_JBBYXI010000003.1"/>
</dbReference>
<dbReference type="SUPFAM" id="SSF47384">
    <property type="entry name" value="Homodimeric domain of signal transducing histidine kinase"/>
    <property type="match status" value="1"/>
</dbReference>
<dbReference type="SMART" id="SM00388">
    <property type="entry name" value="HisKA"/>
    <property type="match status" value="1"/>
</dbReference>
<accession>A0ABV0BMG0</accession>
<dbReference type="InterPro" id="IPR036097">
    <property type="entry name" value="HisK_dim/P_sf"/>
</dbReference>
<dbReference type="NCBIfam" id="NF046020">
    <property type="entry name" value="HisKinCckABruc"/>
    <property type="match status" value="1"/>
</dbReference>
<dbReference type="SMART" id="SM00387">
    <property type="entry name" value="HATPase_c"/>
    <property type="match status" value="1"/>
</dbReference>
<dbReference type="SUPFAM" id="SSF52172">
    <property type="entry name" value="CheY-like"/>
    <property type="match status" value="1"/>
</dbReference>
<evidence type="ECO:0000313" key="8">
    <source>
        <dbReference type="EMBL" id="MEN3931456.1"/>
    </source>
</evidence>
<dbReference type="PROSITE" id="PS50110">
    <property type="entry name" value="RESPONSE_REGULATORY"/>
    <property type="match status" value="1"/>
</dbReference>
<evidence type="ECO:0000256" key="2">
    <source>
        <dbReference type="ARBA" id="ARBA00012438"/>
    </source>
</evidence>
<dbReference type="Pfam" id="PF13426">
    <property type="entry name" value="PAS_9"/>
    <property type="match status" value="1"/>
</dbReference>
<keyword evidence="9" id="KW-1185">Reference proteome</keyword>
<dbReference type="InterPro" id="IPR001789">
    <property type="entry name" value="Sig_transdc_resp-reg_receiver"/>
</dbReference>
<dbReference type="Pfam" id="PF08448">
    <property type="entry name" value="PAS_4"/>
    <property type="match status" value="1"/>
</dbReference>
<evidence type="ECO:0000256" key="1">
    <source>
        <dbReference type="ARBA" id="ARBA00000085"/>
    </source>
</evidence>
<dbReference type="PROSITE" id="PS50109">
    <property type="entry name" value="HIS_KIN"/>
    <property type="match status" value="1"/>
</dbReference>
<dbReference type="SMART" id="SM00448">
    <property type="entry name" value="REC"/>
    <property type="match status" value="1"/>
</dbReference>
<dbReference type="Pfam" id="PF02518">
    <property type="entry name" value="HATPase_c"/>
    <property type="match status" value="1"/>
</dbReference>
<comment type="catalytic activity">
    <reaction evidence="1">
        <text>ATP + protein L-histidine = ADP + protein N-phospho-L-histidine.</text>
        <dbReference type="EC" id="2.7.13.3"/>
    </reaction>
</comment>
<dbReference type="InterPro" id="IPR003661">
    <property type="entry name" value="HisK_dim/P_dom"/>
</dbReference>
<dbReference type="SUPFAM" id="SSF55785">
    <property type="entry name" value="PYP-like sensor domain (PAS domain)"/>
    <property type="match status" value="2"/>
</dbReference>
<dbReference type="InterPro" id="IPR013656">
    <property type="entry name" value="PAS_4"/>
</dbReference>
<dbReference type="PRINTS" id="PR00344">
    <property type="entry name" value="BCTRLSENSOR"/>
</dbReference>
<feature type="domain" description="Response regulatory" evidence="7">
    <location>
        <begin position="720"/>
        <end position="836"/>
    </location>
</feature>
<evidence type="ECO:0000256" key="3">
    <source>
        <dbReference type="ARBA" id="ARBA00022553"/>
    </source>
</evidence>
<feature type="modified residue" description="4-aspartylphosphate" evidence="4">
    <location>
        <position position="771"/>
    </location>
</feature>
<keyword evidence="5" id="KW-0812">Transmembrane</keyword>
<sequence length="838" mass="91856">MTFNSGDTEAGKTGGASNTGRIRFVFILALFLIAALALVRLVAPDYMNIVIVMLLSALAVAGVFFLFAIAAGVVRLSSAGPETVFPDDLLDAVNEGYVIVENERVTYANKTYRSFFPNGEVQTVERLFSGAPEIADIVYRLAQAARERRESVEEMRVARSLTHKHDFAWYRLRVRPLGKGSCTLWTVTDVTSERQRQENVFQELQHAIDYLDHAPAGFLSVNPKGAIVYMNATLAEWLDYDLAKVGSGGLEVSDILADPSNVMVWTAAGEAGEVFTQTFDLDLLGRNGQHLPVRIYHRLAYGQDGSASESRTLVLKRSEVAETSDVAPTSDMPFARFFNNTPIAIATLARNGEIFRANSAFARLFGVRVATGNGENRQKLTDWISEGQREELAAAVLEASSGRAVSQPLELSIGQDGSRSARVWISSAGDDGSHGESTILYALDTTEFRQVEEQLAQAQKMNAIGQLAGGVAHDFNNVLQAIIGYCDLLLGNHRPTDPSFQDIMQIKQNANRAASLVRQLLAFSRRQTLRPEVLNLSDRLSDLTTFLKRLLGERVELDFRHGRDLWPVLADVHQLEQVMMNLAVNARDAMPDGGHLSIRTENIPSDVAAKLNVPGMTAGDYVLIETGDTGTGMPAEVVEKIFEPFFTTKDIGKGTGLGLSTVFGIVKQSNGFIDVRSTVGEGTRFLIYLPRHIPKETDVEVEEKPVSSNAPAMDMTGQGVILLVEDEDPVRAVNARALTARGYTVLEAASGVEALEIVSQRETPVDLVISDVVMPEMDGPTLLGELRQRYANLKVIFVSGYAEEAFRKHLPEGEDFNFLPKPFGLKQLVETVKQVMRG</sequence>
<evidence type="ECO:0000256" key="4">
    <source>
        <dbReference type="PROSITE-ProRule" id="PRU00169"/>
    </source>
</evidence>
<dbReference type="InterPro" id="IPR003594">
    <property type="entry name" value="HATPase_dom"/>
</dbReference>
<dbReference type="EC" id="2.7.13.3" evidence="2"/>
<evidence type="ECO:0000256" key="5">
    <source>
        <dbReference type="SAM" id="Phobius"/>
    </source>
</evidence>
<feature type="transmembrane region" description="Helical" evidence="5">
    <location>
        <begin position="50"/>
        <end position="74"/>
    </location>
</feature>
<reference evidence="8 9" key="1">
    <citation type="submission" date="2024-04" db="EMBL/GenBank/DDBJ databases">
        <title>A novel species isolated from cricket.</title>
        <authorList>
            <person name="Wang H.-C."/>
        </authorList>
    </citation>
    <scope>NUCLEOTIDE SEQUENCE [LARGE SCALE GENOMIC DNA]</scope>
    <source>
        <strain evidence="8 9">WL0021</strain>
    </source>
</reference>
<proteinExistence type="predicted"/>
<keyword evidence="3 4" id="KW-0597">Phosphoprotein</keyword>
<keyword evidence="5" id="KW-1133">Transmembrane helix</keyword>